<dbReference type="EMBL" id="KB932208">
    <property type="protein sequence ID" value="KCV68639.1"/>
    <property type="molecule type" value="Genomic_DNA"/>
</dbReference>
<evidence type="ECO:0000259" key="7">
    <source>
        <dbReference type="Pfam" id="PF04588"/>
    </source>
</evidence>
<evidence type="ECO:0000256" key="6">
    <source>
        <dbReference type="SAM" id="Phobius"/>
    </source>
</evidence>
<accession>A0A058Z2X4</accession>
<keyword evidence="9" id="KW-1185">Reference proteome</keyword>
<feature type="domain" description="HIG1" evidence="7">
    <location>
        <begin position="87"/>
        <end position="131"/>
    </location>
</feature>
<evidence type="ECO:0000313" key="8">
    <source>
        <dbReference type="EMBL" id="KCV68639.1"/>
    </source>
</evidence>
<protein>
    <recommendedName>
        <fullName evidence="7">HIG1 domain-containing protein</fullName>
    </recommendedName>
</protein>
<dbReference type="InterPro" id="IPR007667">
    <property type="entry name" value="Hypoxia_induced_domain"/>
</dbReference>
<gene>
    <name evidence="8" type="ORF">H696_04930</name>
</gene>
<dbReference type="GO" id="GO:0005739">
    <property type="term" value="C:mitochondrion"/>
    <property type="evidence" value="ECO:0007669"/>
    <property type="project" value="UniProtKB-SubCell"/>
</dbReference>
<proteinExistence type="predicted"/>
<dbReference type="GeneID" id="20529655"/>
<evidence type="ECO:0000256" key="1">
    <source>
        <dbReference type="ARBA" id="ARBA00004173"/>
    </source>
</evidence>
<keyword evidence="2 6" id="KW-0812">Transmembrane</keyword>
<name>A0A058Z2X4_FONAL</name>
<organism evidence="8">
    <name type="scientific">Fonticula alba</name>
    <name type="common">Slime mold</name>
    <dbReference type="NCBI Taxonomy" id="691883"/>
    <lineage>
        <taxon>Eukaryota</taxon>
        <taxon>Rotosphaerida</taxon>
        <taxon>Fonticulaceae</taxon>
        <taxon>Fonticula</taxon>
    </lineage>
</organism>
<dbReference type="AlphaFoldDB" id="A0A058Z2X4"/>
<dbReference type="Pfam" id="PF04588">
    <property type="entry name" value="HIG_1_N"/>
    <property type="match status" value="1"/>
</dbReference>
<comment type="subcellular location">
    <subcellularLocation>
        <location evidence="1">Mitochondrion</location>
    </subcellularLocation>
</comment>
<feature type="region of interest" description="Disordered" evidence="5">
    <location>
        <begin position="1"/>
        <end position="22"/>
    </location>
</feature>
<evidence type="ECO:0000313" key="9">
    <source>
        <dbReference type="Proteomes" id="UP000030693"/>
    </source>
</evidence>
<keyword evidence="3 6" id="KW-1133">Transmembrane helix</keyword>
<evidence type="ECO:0000256" key="5">
    <source>
        <dbReference type="SAM" id="MobiDB-lite"/>
    </source>
</evidence>
<dbReference type="Proteomes" id="UP000030693">
    <property type="component" value="Unassembled WGS sequence"/>
</dbReference>
<feature type="transmembrane region" description="Helical" evidence="6">
    <location>
        <begin position="87"/>
        <end position="105"/>
    </location>
</feature>
<reference evidence="8" key="1">
    <citation type="submission" date="2013-04" db="EMBL/GenBank/DDBJ databases">
        <title>The Genome Sequence of Fonticula alba ATCC 38817.</title>
        <authorList>
            <consortium name="The Broad Institute Genomics Platform"/>
            <person name="Russ C."/>
            <person name="Cuomo C."/>
            <person name="Burger G."/>
            <person name="Gray M.W."/>
            <person name="Holland P.W.H."/>
            <person name="King N."/>
            <person name="Lang F.B.F."/>
            <person name="Roger A.J."/>
            <person name="Ruiz-Trillo I."/>
            <person name="Brown M."/>
            <person name="Walker B."/>
            <person name="Young S."/>
            <person name="Zeng Q."/>
            <person name="Gargeya S."/>
            <person name="Fitzgerald M."/>
            <person name="Haas B."/>
            <person name="Abouelleil A."/>
            <person name="Allen A.W."/>
            <person name="Alvarado L."/>
            <person name="Arachchi H.M."/>
            <person name="Berlin A.M."/>
            <person name="Chapman S.B."/>
            <person name="Gainer-Dewar J."/>
            <person name="Goldberg J."/>
            <person name="Griggs A."/>
            <person name="Gujja S."/>
            <person name="Hansen M."/>
            <person name="Howarth C."/>
            <person name="Imamovic A."/>
            <person name="Ireland A."/>
            <person name="Larimer J."/>
            <person name="McCowan C."/>
            <person name="Murphy C."/>
            <person name="Pearson M."/>
            <person name="Poon T.W."/>
            <person name="Priest M."/>
            <person name="Roberts A."/>
            <person name="Saif S."/>
            <person name="Shea T."/>
            <person name="Sisk P."/>
            <person name="Sykes S."/>
            <person name="Wortman J."/>
            <person name="Nusbaum C."/>
            <person name="Birren B."/>
        </authorList>
    </citation>
    <scope>NUCLEOTIDE SEQUENCE [LARGE SCALE GENOMIC DNA]</scope>
    <source>
        <strain evidence="8">ATCC 38817</strain>
    </source>
</reference>
<evidence type="ECO:0000256" key="4">
    <source>
        <dbReference type="ARBA" id="ARBA00023136"/>
    </source>
</evidence>
<dbReference type="RefSeq" id="XP_009497071.1">
    <property type="nucleotide sequence ID" value="XM_009498796.1"/>
</dbReference>
<evidence type="ECO:0000256" key="2">
    <source>
        <dbReference type="ARBA" id="ARBA00022692"/>
    </source>
</evidence>
<keyword evidence="4 6" id="KW-0472">Membrane</keyword>
<evidence type="ECO:0000256" key="3">
    <source>
        <dbReference type="ARBA" id="ARBA00022989"/>
    </source>
</evidence>
<sequence>MTHPSGADTSPDTEPTIAEQNARILRERLSHLRRKSDRMDGADGNAVSMDEINRMSNEELGFERATHSAPEQIGTFRRLWNGFKADPLPPTGVIVSLGIVFAGLISSANGNVFRSNLLMRARMGVHILTVSYISYRMYGFQERMIREQAVDAFTQAGMLDQYPNYTTLQLMMLRVPPEVREIMSPAPLEPVQRTSTAAAFTQYIRNLNADEQESE</sequence>
<dbReference type="OrthoDB" id="6604018at2759"/>